<sequence>MTVVLATVCEDGVVLGSDSQITDKGRGMTYPAEKLHPLGEAAAWGGSGARSVLNDVKRCFNENSAAILEASDIGRALQGHVLPILRHHYETFIEDVPGEEGGGTPSAYVMAAGWRDGEPWIYEITPSGMIGHYTDIGFHAIGSGAPMAQQAGSLLSHFHFAERSVKFGCAAVLRVLQALDLTSASVGKPFSLSRITKDGAHHLSDDEIEEVGALVRRWEEAEQKVIAKIFD</sequence>
<reference evidence="1 2" key="1">
    <citation type="submission" date="2020-06" db="EMBL/GenBank/DDBJ databases">
        <title>Genome sequence of Rhizobium sp strain ADMK78.</title>
        <authorList>
            <person name="Rahi P."/>
        </authorList>
    </citation>
    <scope>NUCLEOTIDE SEQUENCE [LARGE SCALE GENOMIC DNA]</scope>
    <source>
        <strain evidence="1 2">ADMK78</strain>
    </source>
</reference>
<dbReference type="Proteomes" id="UP000308530">
    <property type="component" value="Chromosome"/>
</dbReference>
<keyword evidence="2" id="KW-1185">Reference proteome</keyword>
<proteinExistence type="predicted"/>
<dbReference type="Gene3D" id="3.60.20.10">
    <property type="entry name" value="Glutamine Phosphoribosylpyrophosphate, subunit 1, domain 1"/>
    <property type="match status" value="1"/>
</dbReference>
<dbReference type="Pfam" id="PF00227">
    <property type="entry name" value="Proteasome"/>
    <property type="match status" value="1"/>
</dbReference>
<evidence type="ECO:0000313" key="1">
    <source>
        <dbReference type="EMBL" id="QLF69741.1"/>
    </source>
</evidence>
<organism evidence="1 2">
    <name type="scientific">Peteryoungia desertarenae</name>
    <dbReference type="NCBI Taxonomy" id="1813451"/>
    <lineage>
        <taxon>Bacteria</taxon>
        <taxon>Pseudomonadati</taxon>
        <taxon>Pseudomonadota</taxon>
        <taxon>Alphaproteobacteria</taxon>
        <taxon>Hyphomicrobiales</taxon>
        <taxon>Rhizobiaceae</taxon>
        <taxon>Peteryoungia</taxon>
    </lineage>
</organism>
<name>A0ABX6QMD5_9HYPH</name>
<dbReference type="SUPFAM" id="SSF56235">
    <property type="entry name" value="N-terminal nucleophile aminohydrolases (Ntn hydrolases)"/>
    <property type="match status" value="1"/>
</dbReference>
<dbReference type="InterPro" id="IPR001353">
    <property type="entry name" value="Proteasome_sua/b"/>
</dbReference>
<dbReference type="RefSeq" id="WP_138288340.1">
    <property type="nucleotide sequence ID" value="NZ_CP058350.1"/>
</dbReference>
<gene>
    <name evidence="1" type="ORF">FE840_009415</name>
</gene>
<accession>A0ABX6QMD5</accession>
<protein>
    <submittedName>
        <fullName evidence="1">Proteasome protein</fullName>
    </submittedName>
</protein>
<keyword evidence="1" id="KW-0647">Proteasome</keyword>
<dbReference type="InterPro" id="IPR029055">
    <property type="entry name" value="Ntn_hydrolases_N"/>
</dbReference>
<evidence type="ECO:0000313" key="2">
    <source>
        <dbReference type="Proteomes" id="UP000308530"/>
    </source>
</evidence>
<dbReference type="EMBL" id="CP058350">
    <property type="protein sequence ID" value="QLF69741.1"/>
    <property type="molecule type" value="Genomic_DNA"/>
</dbReference>
<dbReference type="GO" id="GO:0000502">
    <property type="term" value="C:proteasome complex"/>
    <property type="evidence" value="ECO:0007669"/>
    <property type="project" value="UniProtKB-KW"/>
</dbReference>
<dbReference type="CDD" id="cd01901">
    <property type="entry name" value="Ntn_hydrolase"/>
    <property type="match status" value="1"/>
</dbReference>